<protein>
    <recommendedName>
        <fullName evidence="3">MAE-28990/MAE-18760-like HEPN domain-containing protein</fullName>
    </recommendedName>
</protein>
<keyword evidence="2" id="KW-1185">Reference proteome</keyword>
<evidence type="ECO:0000313" key="2">
    <source>
        <dbReference type="Proteomes" id="UP001497623"/>
    </source>
</evidence>
<name>A0AAV2R045_MEGNR</name>
<reference evidence="1 2" key="1">
    <citation type="submission" date="2024-05" db="EMBL/GenBank/DDBJ databases">
        <authorList>
            <person name="Wallberg A."/>
        </authorList>
    </citation>
    <scope>NUCLEOTIDE SEQUENCE [LARGE SCALE GENOMIC DNA]</scope>
</reference>
<dbReference type="EMBL" id="CAXKWB010012149">
    <property type="protein sequence ID" value="CAL4103496.1"/>
    <property type="molecule type" value="Genomic_DNA"/>
</dbReference>
<dbReference type="Proteomes" id="UP001497623">
    <property type="component" value="Unassembled WGS sequence"/>
</dbReference>
<gene>
    <name evidence="1" type="ORF">MNOR_LOCUS17575</name>
</gene>
<proteinExistence type="predicted"/>
<dbReference type="AlphaFoldDB" id="A0AAV2R045"/>
<sequence length="260" mass="29911">MMDCADNGSKFEEHLPTIRAHYAYLECGRHLLKEIFLWILKKKDITNVQEFILNDLEWGKKAYSQQFDHATREMFKCNEIGKIDISALVGIYYAAKPLFKSHAKEVDSILNKIRKGRNSIVHKLFLKVTVHSEEELKTYLADIHKLVEDTLTAFEGVPTEQQKSSVQDFVNRKLNEARKCTNKENAMEQCSVQVFNKDQMNPEDNYLKIVQDTLSIVGLTCGNLTIYHPGQSNFTLNMKDCKIENQNYNKIENVNVGSLG</sequence>
<comment type="caution">
    <text evidence="1">The sequence shown here is derived from an EMBL/GenBank/DDBJ whole genome shotgun (WGS) entry which is preliminary data.</text>
</comment>
<organism evidence="1 2">
    <name type="scientific">Meganyctiphanes norvegica</name>
    <name type="common">Northern krill</name>
    <name type="synonym">Thysanopoda norvegica</name>
    <dbReference type="NCBI Taxonomy" id="48144"/>
    <lineage>
        <taxon>Eukaryota</taxon>
        <taxon>Metazoa</taxon>
        <taxon>Ecdysozoa</taxon>
        <taxon>Arthropoda</taxon>
        <taxon>Crustacea</taxon>
        <taxon>Multicrustacea</taxon>
        <taxon>Malacostraca</taxon>
        <taxon>Eumalacostraca</taxon>
        <taxon>Eucarida</taxon>
        <taxon>Euphausiacea</taxon>
        <taxon>Euphausiidae</taxon>
        <taxon>Meganyctiphanes</taxon>
    </lineage>
</organism>
<accession>A0AAV2R045</accession>
<evidence type="ECO:0008006" key="3">
    <source>
        <dbReference type="Google" id="ProtNLM"/>
    </source>
</evidence>
<evidence type="ECO:0000313" key="1">
    <source>
        <dbReference type="EMBL" id="CAL4103496.1"/>
    </source>
</evidence>